<evidence type="ECO:0000313" key="7">
    <source>
        <dbReference type="Proteomes" id="UP000245449"/>
    </source>
</evidence>
<keyword evidence="4" id="KW-0560">Oxidoreductase</keyword>
<dbReference type="OrthoDB" id="9783171at2"/>
<feature type="domain" description="Prolyl 4-hydroxylase alpha subunit" evidence="5">
    <location>
        <begin position="7"/>
        <end position="187"/>
    </location>
</feature>
<dbReference type="Gene3D" id="2.60.120.620">
    <property type="entry name" value="q2cbj1_9rhob like domain"/>
    <property type="match status" value="1"/>
</dbReference>
<evidence type="ECO:0000256" key="2">
    <source>
        <dbReference type="ARBA" id="ARBA00022896"/>
    </source>
</evidence>
<dbReference type="GO" id="GO:0008198">
    <property type="term" value="F:ferrous iron binding"/>
    <property type="evidence" value="ECO:0007669"/>
    <property type="project" value="TreeGrafter"/>
</dbReference>
<protein>
    <submittedName>
        <fullName evidence="6">Proline hydroxylase</fullName>
    </submittedName>
</protein>
<dbReference type="Pfam" id="PF13640">
    <property type="entry name" value="2OG-FeII_Oxy_3"/>
    <property type="match status" value="1"/>
</dbReference>
<proteinExistence type="predicted"/>
<keyword evidence="2" id="KW-0847">Vitamin C</keyword>
<dbReference type="InterPro" id="IPR006620">
    <property type="entry name" value="Pro_4_hyd_alph"/>
</dbReference>
<keyword evidence="3" id="KW-0223">Dioxygenase</keyword>
<dbReference type="Proteomes" id="UP000245449">
    <property type="component" value="Unassembled WGS sequence"/>
</dbReference>
<dbReference type="InterPro" id="IPR051559">
    <property type="entry name" value="HIF_prolyl_hydroxylases"/>
</dbReference>
<sequence length="189" mass="21820">MASYIENKVGISECFLSDILAGHLKENLRALIHNNLLVAAGTGNADKLIHNDKVRSDAIYWLDKKHNNPYENEFFVQIESFIAYLNSSCYAGITGYEFHYSLYESGSFYKNHLNQFQDNSSRQFSMISYLNSNWTERDGGELLVHQAGYDQKISPTQGKTIFFKSNELEHEVLVTQERRMSVTGWLKWD</sequence>
<dbReference type="PANTHER" id="PTHR12907:SF26">
    <property type="entry name" value="HIF PROLYL HYDROXYLASE, ISOFORM C"/>
    <property type="match status" value="1"/>
</dbReference>
<dbReference type="EMBL" id="QCZI01000003">
    <property type="protein sequence ID" value="PWA06559.1"/>
    <property type="molecule type" value="Genomic_DNA"/>
</dbReference>
<dbReference type="GO" id="GO:0071456">
    <property type="term" value="P:cellular response to hypoxia"/>
    <property type="evidence" value="ECO:0007669"/>
    <property type="project" value="TreeGrafter"/>
</dbReference>
<evidence type="ECO:0000256" key="3">
    <source>
        <dbReference type="ARBA" id="ARBA00022964"/>
    </source>
</evidence>
<gene>
    <name evidence="6" type="ORF">DB895_03850</name>
</gene>
<dbReference type="GO" id="GO:0031418">
    <property type="term" value="F:L-ascorbic acid binding"/>
    <property type="evidence" value="ECO:0007669"/>
    <property type="project" value="UniProtKB-KW"/>
</dbReference>
<dbReference type="AlphaFoldDB" id="A0A2U1JNL2"/>
<evidence type="ECO:0000313" key="6">
    <source>
        <dbReference type="EMBL" id="PWA06559.1"/>
    </source>
</evidence>
<comment type="cofactor">
    <cofactor evidence="1">
        <name>L-ascorbate</name>
        <dbReference type="ChEBI" id="CHEBI:38290"/>
    </cofactor>
</comment>
<name>A0A2U1JNL2_9FLAO</name>
<comment type="caution">
    <text evidence="6">The sequence shown here is derived from an EMBL/GenBank/DDBJ whole genome shotgun (WGS) entry which is preliminary data.</text>
</comment>
<dbReference type="GO" id="GO:0031543">
    <property type="term" value="F:peptidyl-proline dioxygenase activity"/>
    <property type="evidence" value="ECO:0007669"/>
    <property type="project" value="TreeGrafter"/>
</dbReference>
<organism evidence="6 7">
    <name type="scientific">Flavobacterium psychrotolerans</name>
    <dbReference type="NCBI Taxonomy" id="2169410"/>
    <lineage>
        <taxon>Bacteria</taxon>
        <taxon>Pseudomonadati</taxon>
        <taxon>Bacteroidota</taxon>
        <taxon>Flavobacteriia</taxon>
        <taxon>Flavobacteriales</taxon>
        <taxon>Flavobacteriaceae</taxon>
        <taxon>Flavobacterium</taxon>
    </lineage>
</organism>
<evidence type="ECO:0000259" key="5">
    <source>
        <dbReference type="SMART" id="SM00702"/>
    </source>
</evidence>
<dbReference type="PANTHER" id="PTHR12907">
    <property type="entry name" value="EGL NINE HOMOLOG-RELATED"/>
    <property type="match status" value="1"/>
</dbReference>
<keyword evidence="7" id="KW-1185">Reference proteome</keyword>
<dbReference type="InterPro" id="IPR044862">
    <property type="entry name" value="Pro_4_hyd_alph_FE2OG_OXY"/>
</dbReference>
<evidence type="ECO:0000256" key="1">
    <source>
        <dbReference type="ARBA" id="ARBA00001961"/>
    </source>
</evidence>
<evidence type="ECO:0000256" key="4">
    <source>
        <dbReference type="ARBA" id="ARBA00023002"/>
    </source>
</evidence>
<reference evidence="6 7" key="1">
    <citation type="submission" date="2018-04" db="EMBL/GenBank/DDBJ databases">
        <title>Flavobacterium sp. nov., isolated from glacier ice.</title>
        <authorList>
            <person name="Liu Q."/>
            <person name="Xin Y.-H."/>
        </authorList>
    </citation>
    <scope>NUCLEOTIDE SEQUENCE [LARGE SCALE GENOMIC DNA]</scope>
    <source>
        <strain evidence="6 7">RB1R5</strain>
    </source>
</reference>
<accession>A0A2U1JNL2</accession>
<dbReference type="SMART" id="SM00702">
    <property type="entry name" value="P4Hc"/>
    <property type="match status" value="1"/>
</dbReference>